<feature type="compositionally biased region" description="Polar residues" evidence="1">
    <location>
        <begin position="64"/>
        <end position="76"/>
    </location>
</feature>
<dbReference type="EMBL" id="LAZR01027958">
    <property type="protein sequence ID" value="KKL64068.1"/>
    <property type="molecule type" value="Genomic_DNA"/>
</dbReference>
<gene>
    <name evidence="2" type="ORF">LCGC14_2168760</name>
</gene>
<accession>A0A0F9DQI8</accession>
<sequence>MAGAGSIRRRAAWRTDLREGPRQANEILRGFGYWGRQRDGRSIGTWGQVRRAAGGPVRSGGAVQRSSRLSQRISPD</sequence>
<evidence type="ECO:0000313" key="2">
    <source>
        <dbReference type="EMBL" id="KKL64068.1"/>
    </source>
</evidence>
<dbReference type="AlphaFoldDB" id="A0A0F9DQI8"/>
<organism evidence="2">
    <name type="scientific">marine sediment metagenome</name>
    <dbReference type="NCBI Taxonomy" id="412755"/>
    <lineage>
        <taxon>unclassified sequences</taxon>
        <taxon>metagenomes</taxon>
        <taxon>ecological metagenomes</taxon>
    </lineage>
</organism>
<name>A0A0F9DQI8_9ZZZZ</name>
<evidence type="ECO:0000256" key="1">
    <source>
        <dbReference type="SAM" id="MobiDB-lite"/>
    </source>
</evidence>
<reference evidence="2" key="1">
    <citation type="journal article" date="2015" name="Nature">
        <title>Complex archaea that bridge the gap between prokaryotes and eukaryotes.</title>
        <authorList>
            <person name="Spang A."/>
            <person name="Saw J.H."/>
            <person name="Jorgensen S.L."/>
            <person name="Zaremba-Niedzwiedzka K."/>
            <person name="Martijn J."/>
            <person name="Lind A.E."/>
            <person name="van Eijk R."/>
            <person name="Schleper C."/>
            <person name="Guy L."/>
            <person name="Ettema T.J."/>
        </authorList>
    </citation>
    <scope>NUCLEOTIDE SEQUENCE</scope>
</reference>
<feature type="region of interest" description="Disordered" evidence="1">
    <location>
        <begin position="50"/>
        <end position="76"/>
    </location>
</feature>
<feature type="non-terminal residue" evidence="2">
    <location>
        <position position="76"/>
    </location>
</feature>
<proteinExistence type="predicted"/>
<protein>
    <submittedName>
        <fullName evidence="2">Uncharacterized protein</fullName>
    </submittedName>
</protein>
<comment type="caution">
    <text evidence="2">The sequence shown here is derived from an EMBL/GenBank/DDBJ whole genome shotgun (WGS) entry which is preliminary data.</text>
</comment>